<dbReference type="PANTHER" id="PTHR43272:SF33">
    <property type="entry name" value="AMP-BINDING DOMAIN-CONTAINING PROTEIN-RELATED"/>
    <property type="match status" value="1"/>
</dbReference>
<name>G8TVW3_SULAD</name>
<dbReference type="EMBL" id="CP003179">
    <property type="protein sequence ID" value="AEW04807.1"/>
    <property type="molecule type" value="Genomic_DNA"/>
</dbReference>
<dbReference type="SUPFAM" id="SSF56801">
    <property type="entry name" value="Acetyl-CoA synthetase-like"/>
    <property type="match status" value="1"/>
</dbReference>
<organism evidence="5 6">
    <name type="scientific">Sulfobacillus acidophilus (strain ATCC 700253 / DSM 10332 / NAL)</name>
    <dbReference type="NCBI Taxonomy" id="679936"/>
    <lineage>
        <taxon>Bacteria</taxon>
        <taxon>Bacillati</taxon>
        <taxon>Bacillota</taxon>
        <taxon>Clostridia</taxon>
        <taxon>Eubacteriales</taxon>
        <taxon>Clostridiales Family XVII. Incertae Sedis</taxon>
        <taxon>Sulfobacillus</taxon>
    </lineage>
</organism>
<dbReference type="Pfam" id="PF23562">
    <property type="entry name" value="AMP-binding_C_3"/>
    <property type="match status" value="1"/>
</dbReference>
<dbReference type="KEGG" id="sap:Sulac_1310"/>
<reference evidence="5 6" key="2">
    <citation type="journal article" date="2012" name="Stand. Genomic Sci.">
        <title>Complete genome sequence of the moderately thermophilic mineral-sulfide-oxidizing firmicute Sulfobacillus acidophilus type strain (NAL(T)).</title>
        <authorList>
            <person name="Anderson I."/>
            <person name="Chertkov O."/>
            <person name="Chen A."/>
            <person name="Saunders E."/>
            <person name="Lapidus A."/>
            <person name="Nolan M."/>
            <person name="Lucas S."/>
            <person name="Hammon N."/>
            <person name="Deshpande S."/>
            <person name="Cheng J.F."/>
            <person name="Han C."/>
            <person name="Tapia R."/>
            <person name="Goodwin L.A."/>
            <person name="Pitluck S."/>
            <person name="Liolios K."/>
            <person name="Pagani I."/>
            <person name="Ivanova N."/>
            <person name="Mikhailova N."/>
            <person name="Pati A."/>
            <person name="Palaniappan K."/>
            <person name="Land M."/>
            <person name="Pan C."/>
            <person name="Rohde M."/>
            <person name="Pukall R."/>
            <person name="Goker M."/>
            <person name="Detter J.C."/>
            <person name="Woyke T."/>
            <person name="Bristow J."/>
            <person name="Eisen J.A."/>
            <person name="Markowitz V."/>
            <person name="Hugenholtz P."/>
            <person name="Kyrpides N.C."/>
            <person name="Klenk H.P."/>
            <person name="Mavromatis K."/>
        </authorList>
    </citation>
    <scope>NUCLEOTIDE SEQUENCE [LARGE SCALE GENOMIC DNA]</scope>
    <source>
        <strain evidence="6">ATCC 700253 / DSM 10332 / NAL</strain>
    </source>
</reference>
<evidence type="ECO:0000256" key="3">
    <source>
        <dbReference type="ARBA" id="ARBA00024484"/>
    </source>
</evidence>
<gene>
    <name evidence="5" type="ordered locus">Sulac_1310</name>
</gene>
<dbReference type="InterPro" id="IPR020845">
    <property type="entry name" value="AMP-binding_CS"/>
</dbReference>
<dbReference type="Pfam" id="PF00501">
    <property type="entry name" value="AMP-binding"/>
    <property type="match status" value="1"/>
</dbReference>
<protein>
    <submittedName>
        <fullName evidence="5">Long-chain-fatty-acid--CoA ligase</fullName>
        <ecNumber evidence="5">6.2.1.3</ecNumber>
    </submittedName>
</protein>
<dbReference type="GO" id="GO:0005524">
    <property type="term" value="F:ATP binding"/>
    <property type="evidence" value="ECO:0007669"/>
    <property type="project" value="UniProtKB-KW"/>
</dbReference>
<evidence type="ECO:0000313" key="5">
    <source>
        <dbReference type="EMBL" id="AEW04807.1"/>
    </source>
</evidence>
<reference evidence="6" key="1">
    <citation type="submission" date="2011-12" db="EMBL/GenBank/DDBJ databases">
        <title>The complete genome of chromosome of Sulfobacillus acidophilus DSM 10332.</title>
        <authorList>
            <person name="Lucas S."/>
            <person name="Han J."/>
            <person name="Lapidus A."/>
            <person name="Bruce D."/>
            <person name="Goodwin L."/>
            <person name="Pitluck S."/>
            <person name="Peters L."/>
            <person name="Kyrpides N."/>
            <person name="Mavromatis K."/>
            <person name="Ivanova N."/>
            <person name="Mikhailova N."/>
            <person name="Chertkov O."/>
            <person name="Saunders E."/>
            <person name="Detter J.C."/>
            <person name="Tapia R."/>
            <person name="Han C."/>
            <person name="Land M."/>
            <person name="Hauser L."/>
            <person name="Markowitz V."/>
            <person name="Cheng J.-F."/>
            <person name="Hugenholtz P."/>
            <person name="Woyke T."/>
            <person name="Wu D."/>
            <person name="Pukall R."/>
            <person name="Gehrich-Schroeter G."/>
            <person name="Schneider S."/>
            <person name="Klenk H.-P."/>
            <person name="Eisen J.A."/>
        </authorList>
    </citation>
    <scope>NUCLEOTIDE SEQUENCE [LARGE SCALE GENOMIC DNA]</scope>
    <source>
        <strain evidence="6">ATCC 700253 / DSM 10332 / NAL</strain>
    </source>
</reference>
<proteinExistence type="predicted"/>
<evidence type="ECO:0000256" key="2">
    <source>
        <dbReference type="ARBA" id="ARBA00022840"/>
    </source>
</evidence>
<sequence>MEHTNLVALIFGAIERHPQHVAQRYWNGQTWQDRTFRELGDVIRQTAEGLKSLGVSPGERVAIMAKTRPEWIIADLAIQSLGAVTVPIYPSTPQEQVTYVVEDADIHRAIVESPDMADKWPPSVTIRWMTGDPVQRMDQWWGDRVPSLTPYPSRRSDLATIVYTSGTTGLPKGVMLTHGNLLANIEAILALRATSPAFTVTREDVALSFLPLSHILERMVHLLFLSQGVTIAYAESPERIPANLREIRPTVMVAVPRIFEKLYAAILDQMTRAGGVKRRLFDWAIRQGIRRYERFWQWGGSRPVWGWADRWADRLVYRRIRQAVGGRLRFVISGGAALNPVIGQFFYAVGIPVIEGYGLTETAPVLAVNWPDRPRYGTVGRPLPEVTLQLAPDGEILARGPNITPGYWNRPEETQEAFQDGWFHTGDLGEWTPDGFLRVTDRKKYIIVLSTGKNVAPQAVEQKLLLSPWIEQAVVLGNRQKYVAALLYLNPEKVQEWARLHHRDAPSYPELLQDAELSAFMMQEVERVTADLAPFERPKKVAFLPHELTEAAGELTPSLKVKMNVVEERYRSLIDTLFESVPVVGGRKG</sequence>
<feature type="domain" description="AMP-dependent synthetase/ligase" evidence="4">
    <location>
        <begin position="14"/>
        <end position="408"/>
    </location>
</feature>
<dbReference type="STRING" id="679936.Sulac_1310"/>
<evidence type="ECO:0000259" key="4">
    <source>
        <dbReference type="Pfam" id="PF00501"/>
    </source>
</evidence>
<dbReference type="PATRIC" id="fig|679936.5.peg.1373"/>
<dbReference type="HOGENOM" id="CLU_000022_45_5_9"/>
<keyword evidence="6" id="KW-1185">Reference proteome</keyword>
<dbReference type="Gene3D" id="3.30.300.30">
    <property type="match status" value="1"/>
</dbReference>
<comment type="catalytic activity">
    <reaction evidence="3">
        <text>a long-chain fatty acid + ATP + CoA = a long-chain fatty acyl-CoA + AMP + diphosphate</text>
        <dbReference type="Rhea" id="RHEA:15421"/>
        <dbReference type="ChEBI" id="CHEBI:30616"/>
        <dbReference type="ChEBI" id="CHEBI:33019"/>
        <dbReference type="ChEBI" id="CHEBI:57287"/>
        <dbReference type="ChEBI" id="CHEBI:57560"/>
        <dbReference type="ChEBI" id="CHEBI:83139"/>
        <dbReference type="ChEBI" id="CHEBI:456215"/>
        <dbReference type="EC" id="6.2.1.3"/>
    </reaction>
    <physiologicalReaction direction="left-to-right" evidence="3">
        <dbReference type="Rhea" id="RHEA:15422"/>
    </physiologicalReaction>
</comment>
<evidence type="ECO:0000313" key="6">
    <source>
        <dbReference type="Proteomes" id="UP000005439"/>
    </source>
</evidence>
<accession>G8TVW3</accession>
<dbReference type="InterPro" id="IPR045851">
    <property type="entry name" value="AMP-bd_C_sf"/>
</dbReference>
<dbReference type="InterPro" id="IPR042099">
    <property type="entry name" value="ANL_N_sf"/>
</dbReference>
<dbReference type="CDD" id="cd05907">
    <property type="entry name" value="VL_LC_FACS_like"/>
    <property type="match status" value="1"/>
</dbReference>
<keyword evidence="1" id="KW-0547">Nucleotide-binding</keyword>
<dbReference type="AlphaFoldDB" id="G8TVW3"/>
<evidence type="ECO:0000256" key="1">
    <source>
        <dbReference type="ARBA" id="ARBA00022741"/>
    </source>
</evidence>
<dbReference type="InterPro" id="IPR000873">
    <property type="entry name" value="AMP-dep_synth/lig_dom"/>
</dbReference>
<keyword evidence="5" id="KW-0436">Ligase</keyword>
<dbReference type="GO" id="GO:0004467">
    <property type="term" value="F:long-chain fatty acid-CoA ligase activity"/>
    <property type="evidence" value="ECO:0007669"/>
    <property type="project" value="UniProtKB-EC"/>
</dbReference>
<dbReference type="GO" id="GO:0016020">
    <property type="term" value="C:membrane"/>
    <property type="evidence" value="ECO:0007669"/>
    <property type="project" value="TreeGrafter"/>
</dbReference>
<dbReference type="EC" id="6.2.1.3" evidence="5"/>
<dbReference type="PROSITE" id="PS00455">
    <property type="entry name" value="AMP_BINDING"/>
    <property type="match status" value="1"/>
</dbReference>
<dbReference type="Proteomes" id="UP000005439">
    <property type="component" value="Chromosome"/>
</dbReference>
<keyword evidence="2" id="KW-0067">ATP-binding</keyword>
<dbReference type="Gene3D" id="3.40.50.12780">
    <property type="entry name" value="N-terminal domain of ligase-like"/>
    <property type="match status" value="1"/>
</dbReference>
<dbReference type="PANTHER" id="PTHR43272">
    <property type="entry name" value="LONG-CHAIN-FATTY-ACID--COA LIGASE"/>
    <property type="match status" value="1"/>
</dbReference>